<reference evidence="4" key="1">
    <citation type="submission" date="2021-07" db="EMBL/GenBank/DDBJ databases">
        <authorList>
            <person name="Branca A.L. A."/>
        </authorList>
    </citation>
    <scope>NUCLEOTIDE SEQUENCE</scope>
</reference>
<comment type="caution">
    <text evidence="4">The sequence shown here is derived from an EMBL/GenBank/DDBJ whole genome shotgun (WGS) entry which is preliminary data.</text>
</comment>
<dbReference type="Proteomes" id="UP001154252">
    <property type="component" value="Unassembled WGS sequence"/>
</dbReference>
<evidence type="ECO:0000256" key="1">
    <source>
        <dbReference type="ARBA" id="ARBA00001933"/>
    </source>
</evidence>
<protein>
    <recommendedName>
        <fullName evidence="6">Cystathionine gamma-synthase</fullName>
    </recommendedName>
</protein>
<dbReference type="InterPro" id="IPR000277">
    <property type="entry name" value="Cys/Met-Metab_PyrdxlP-dep_enz"/>
</dbReference>
<gene>
    <name evidence="4" type="ORF">PEGY_LOCUS9411</name>
</gene>
<organism evidence="4 5">
    <name type="scientific">Penicillium egyptiacum</name>
    <dbReference type="NCBI Taxonomy" id="1303716"/>
    <lineage>
        <taxon>Eukaryota</taxon>
        <taxon>Fungi</taxon>
        <taxon>Dikarya</taxon>
        <taxon>Ascomycota</taxon>
        <taxon>Pezizomycotina</taxon>
        <taxon>Eurotiomycetes</taxon>
        <taxon>Eurotiomycetidae</taxon>
        <taxon>Eurotiales</taxon>
        <taxon>Aspergillaceae</taxon>
        <taxon>Penicillium</taxon>
    </lineage>
</organism>
<comment type="cofactor">
    <cofactor evidence="1 3">
        <name>pyridoxal 5'-phosphate</name>
        <dbReference type="ChEBI" id="CHEBI:597326"/>
    </cofactor>
</comment>
<dbReference type="Gene3D" id="3.90.1150.10">
    <property type="entry name" value="Aspartate Aminotransferase, domain 1"/>
    <property type="match status" value="1"/>
</dbReference>
<dbReference type="InterPro" id="IPR051750">
    <property type="entry name" value="Trans-sulfuration_enzymes"/>
</dbReference>
<dbReference type="PANTHER" id="PTHR42699">
    <property type="match status" value="1"/>
</dbReference>
<sequence>MSPVIPASHGMAVPDRLHAVSVQIPTWQEVCAIALGDIKATQALKNGYPRSFVHKSIQVLAEAVQKEFLLLEEKLMLFSNLNAARACKAYMISATHGEQTGSSDSISVRSIGFGTADIPEYALQLPLLYAVVYPPKLSGTATLFWRLTGTGISSRQAGRCLQALDRIREVEETAQPTPSVSHSVYETIRARIASLIEYAPVSRRGPSKVSSKDVYLYPSGMSAIYHAHHMLLNWRGAESVVVGFTYELTIKTMEAFGPSYRFFSAGTEAEIDELESYLDDRFLQGVKIQAVWCECPSNPLLRTVNMVRLRELADKYDFVIVVDDTIGNFANVDVLGVADVIITSLTKAFNGFADVLAGSMVLNPNSRYYSKLQAIINASYINDLHVDDARQLENNSRNFLQRATRMNETANYLMDQISPYVSIPSSIVSKVYYPKLCWSADNYHARMRPATEEFTPGYGGMFTIEFVAVQVAMEFLNSLQLHKGPSIGADVTLALPYVQMVFQKDKEWAESHGIKETIVRISVGLEDKEELLDCLLRALESANKCKSRI</sequence>
<evidence type="ECO:0000313" key="5">
    <source>
        <dbReference type="Proteomes" id="UP001154252"/>
    </source>
</evidence>
<comment type="similarity">
    <text evidence="3">Belongs to the trans-sulfuration enzymes family.</text>
</comment>
<dbReference type="Pfam" id="PF01053">
    <property type="entry name" value="Cys_Met_Meta_PP"/>
    <property type="match status" value="1"/>
</dbReference>
<keyword evidence="5" id="KW-1185">Reference proteome</keyword>
<name>A0A9W4KP34_9EURO</name>
<evidence type="ECO:0000313" key="4">
    <source>
        <dbReference type="EMBL" id="CAG8908635.1"/>
    </source>
</evidence>
<evidence type="ECO:0000256" key="3">
    <source>
        <dbReference type="RuleBase" id="RU362118"/>
    </source>
</evidence>
<dbReference type="InterPro" id="IPR015424">
    <property type="entry name" value="PyrdxlP-dep_Trfase"/>
</dbReference>
<dbReference type="GO" id="GO:0030170">
    <property type="term" value="F:pyridoxal phosphate binding"/>
    <property type="evidence" value="ECO:0007669"/>
    <property type="project" value="InterPro"/>
</dbReference>
<dbReference type="InterPro" id="IPR015422">
    <property type="entry name" value="PyrdxlP-dep_Trfase_small"/>
</dbReference>
<dbReference type="PANTHER" id="PTHR42699:SF1">
    <property type="entry name" value="CYSTATHIONINE GAMMA-SYNTHASE-RELATED"/>
    <property type="match status" value="1"/>
</dbReference>
<keyword evidence="2 3" id="KW-0663">Pyridoxal phosphate</keyword>
<accession>A0A9W4KP34</accession>
<dbReference type="GO" id="GO:0019346">
    <property type="term" value="P:transsulfuration"/>
    <property type="evidence" value="ECO:0007669"/>
    <property type="project" value="InterPro"/>
</dbReference>
<dbReference type="AlphaFoldDB" id="A0A9W4KP34"/>
<dbReference type="Gene3D" id="3.40.640.10">
    <property type="entry name" value="Type I PLP-dependent aspartate aminotransferase-like (Major domain)"/>
    <property type="match status" value="1"/>
</dbReference>
<dbReference type="SUPFAM" id="SSF53383">
    <property type="entry name" value="PLP-dependent transferases"/>
    <property type="match status" value="1"/>
</dbReference>
<evidence type="ECO:0000256" key="2">
    <source>
        <dbReference type="ARBA" id="ARBA00022898"/>
    </source>
</evidence>
<evidence type="ECO:0008006" key="6">
    <source>
        <dbReference type="Google" id="ProtNLM"/>
    </source>
</evidence>
<dbReference type="GO" id="GO:0003962">
    <property type="term" value="F:cystathionine gamma-synthase activity"/>
    <property type="evidence" value="ECO:0007669"/>
    <property type="project" value="TreeGrafter"/>
</dbReference>
<proteinExistence type="inferred from homology"/>
<dbReference type="EMBL" id="CAJVRC010000895">
    <property type="protein sequence ID" value="CAG8908635.1"/>
    <property type="molecule type" value="Genomic_DNA"/>
</dbReference>
<dbReference type="OrthoDB" id="10047078at2759"/>
<dbReference type="InterPro" id="IPR015421">
    <property type="entry name" value="PyrdxlP-dep_Trfase_major"/>
</dbReference>